<feature type="non-terminal residue" evidence="1">
    <location>
        <position position="1"/>
    </location>
</feature>
<reference evidence="1" key="1">
    <citation type="journal article" date="2010" name="Science">
        <title>Plasticity of animal genome architecture unmasked by rapid evolution of a pelagic tunicate.</title>
        <authorList>
            <person name="Denoeud F."/>
            <person name="Henriet S."/>
            <person name="Mungpakdee S."/>
            <person name="Aury J.M."/>
            <person name="Da Silva C."/>
            <person name="Brinkmann H."/>
            <person name="Mikhaleva J."/>
            <person name="Olsen L.C."/>
            <person name="Jubin C."/>
            <person name="Canestro C."/>
            <person name="Bouquet J.M."/>
            <person name="Danks G."/>
            <person name="Poulain J."/>
            <person name="Campsteijn C."/>
            <person name="Adamski M."/>
            <person name="Cross I."/>
            <person name="Yadetie F."/>
            <person name="Muffato M."/>
            <person name="Louis A."/>
            <person name="Butcher S."/>
            <person name="Tsagkogeorga G."/>
            <person name="Konrad A."/>
            <person name="Singh S."/>
            <person name="Jensen M.F."/>
            <person name="Cong E.H."/>
            <person name="Eikeseth-Otteraa H."/>
            <person name="Noel B."/>
            <person name="Anthouard V."/>
            <person name="Porcel B.M."/>
            <person name="Kachouri-Lafond R."/>
            <person name="Nishino A."/>
            <person name="Ugolini M."/>
            <person name="Chourrout P."/>
            <person name="Nishida H."/>
            <person name="Aasland R."/>
            <person name="Huzurbazar S."/>
            <person name="Westhof E."/>
            <person name="Delsuc F."/>
            <person name="Lehrach H."/>
            <person name="Reinhardt R."/>
            <person name="Weissenbach J."/>
            <person name="Roy S.W."/>
            <person name="Artiguenave F."/>
            <person name="Postlethwait J.H."/>
            <person name="Manak J.R."/>
            <person name="Thompson E.M."/>
            <person name="Jaillon O."/>
            <person name="Du Pasquier L."/>
            <person name="Boudinot P."/>
            <person name="Liberles D.A."/>
            <person name="Volff J.N."/>
            <person name="Philippe H."/>
            <person name="Lenhard B."/>
            <person name="Roest Crollius H."/>
            <person name="Wincker P."/>
            <person name="Chourrout D."/>
        </authorList>
    </citation>
    <scope>NUCLEOTIDE SEQUENCE [LARGE SCALE GENOMIC DNA]</scope>
</reference>
<sequence length="121" mass="13618">RSRRQDPIHSISLIDEGGSSILLSILELAANILREYSVRNSKNYFVTDSGSRYGVPAKNVIGLFILEQVVLDTAFSANARNKYAAELLQLLRGHKESNKIRLKLGLITLIHYPILRKDLDL</sequence>
<dbReference type="AlphaFoldDB" id="E4Z498"/>
<dbReference type="Proteomes" id="UP000011014">
    <property type="component" value="Unassembled WGS sequence"/>
</dbReference>
<protein>
    <submittedName>
        <fullName evidence="1">Uncharacterized protein</fullName>
    </submittedName>
</protein>
<accession>E4Z498</accession>
<gene>
    <name evidence="1" type="ORF">GSOID_T00026226001</name>
</gene>
<name>E4Z498_OIKDI</name>
<proteinExistence type="predicted"/>
<evidence type="ECO:0000313" key="1">
    <source>
        <dbReference type="EMBL" id="CBY42526.1"/>
    </source>
</evidence>
<organism evidence="1">
    <name type="scientific">Oikopleura dioica</name>
    <name type="common">Tunicate</name>
    <dbReference type="NCBI Taxonomy" id="34765"/>
    <lineage>
        <taxon>Eukaryota</taxon>
        <taxon>Metazoa</taxon>
        <taxon>Chordata</taxon>
        <taxon>Tunicata</taxon>
        <taxon>Appendicularia</taxon>
        <taxon>Copelata</taxon>
        <taxon>Oikopleuridae</taxon>
        <taxon>Oikopleura</taxon>
    </lineage>
</organism>
<dbReference type="EMBL" id="FN657246">
    <property type="protein sequence ID" value="CBY42526.1"/>
    <property type="molecule type" value="Genomic_DNA"/>
</dbReference>